<reference evidence="5 6" key="1">
    <citation type="submission" date="2020-01" db="EMBL/GenBank/DDBJ databases">
        <authorList>
            <person name="Deng T."/>
        </authorList>
    </citation>
    <scope>NUCLEOTIDE SEQUENCE [LARGE SCALE GENOMIC DNA]</scope>
    <source>
        <strain evidence="5 6">5221</strain>
    </source>
</reference>
<comment type="similarity">
    <text evidence="1 4">Belongs to the enoyl-CoA hydratase/isomerase family.</text>
</comment>
<proteinExistence type="inferred from homology"/>
<keyword evidence="3" id="KW-0456">Lyase</keyword>
<dbReference type="EMBL" id="WWEQ01000062">
    <property type="protein sequence ID" value="MYM20599.1"/>
    <property type="molecule type" value="Genomic_DNA"/>
</dbReference>
<dbReference type="InterPro" id="IPR029045">
    <property type="entry name" value="ClpP/crotonase-like_dom_sf"/>
</dbReference>
<keyword evidence="6" id="KW-1185">Reference proteome</keyword>
<gene>
    <name evidence="5" type="ORF">GSY69_11665</name>
</gene>
<dbReference type="Pfam" id="PF00378">
    <property type="entry name" value="ECH_1"/>
    <property type="match status" value="1"/>
</dbReference>
<dbReference type="Gene3D" id="3.90.226.10">
    <property type="entry name" value="2-enoyl-CoA Hydratase, Chain A, domain 1"/>
    <property type="match status" value="1"/>
</dbReference>
<evidence type="ECO:0000256" key="1">
    <source>
        <dbReference type="ARBA" id="ARBA00005254"/>
    </source>
</evidence>
<sequence length="267" mass="27803">MTAPHTPPRDPHEAPPAVLAEKREGILVITLNRPEAKNAATEEMALLMADILDDFAADDALAVAVLTGAGGTFCSGMDLKDFVKGRRPAVEGRGFLALTERPAPKPIIAAVEGYAVAGGFETMLACDLVVAAENAKFGLPEVKRGLVAAAGGLVALPNRAPRAIAMEMALTGDMFDAQYVRAAGLVNRVVPAGSALEAALELAAGIAANGPLAVRVTKRVIVEQAGWPADEAYARQQEIVGPVFESADAKEGATAFAEKRAPRWTGR</sequence>
<dbReference type="PANTHER" id="PTHR11941">
    <property type="entry name" value="ENOYL-COA HYDRATASE-RELATED"/>
    <property type="match status" value="1"/>
</dbReference>
<keyword evidence="2" id="KW-0443">Lipid metabolism</keyword>
<dbReference type="AlphaFoldDB" id="A0A6N9H988"/>
<dbReference type="InterPro" id="IPR018376">
    <property type="entry name" value="Enoyl-CoA_hyd/isom_CS"/>
</dbReference>
<dbReference type="InterPro" id="IPR014748">
    <property type="entry name" value="Enoyl-CoA_hydra_C"/>
</dbReference>
<dbReference type="RefSeq" id="WP_160954014.1">
    <property type="nucleotide sequence ID" value="NZ_WWEQ01000062.1"/>
</dbReference>
<dbReference type="CDD" id="cd06558">
    <property type="entry name" value="crotonase-like"/>
    <property type="match status" value="1"/>
</dbReference>
<dbReference type="NCBIfam" id="NF006100">
    <property type="entry name" value="PRK08252.1"/>
    <property type="match status" value="1"/>
</dbReference>
<protein>
    <submittedName>
        <fullName evidence="5">Crotonase/enoyl-CoA hydratase family protein</fullName>
    </submittedName>
</protein>
<dbReference type="InterPro" id="IPR001753">
    <property type="entry name" value="Enoyl-CoA_hydra/iso"/>
</dbReference>
<dbReference type="Gene3D" id="1.10.12.10">
    <property type="entry name" value="Lyase 2-enoyl-coa Hydratase, Chain A, domain 2"/>
    <property type="match status" value="1"/>
</dbReference>
<evidence type="ECO:0000256" key="4">
    <source>
        <dbReference type="RuleBase" id="RU003707"/>
    </source>
</evidence>
<dbReference type="PROSITE" id="PS00166">
    <property type="entry name" value="ENOYL_COA_HYDRATASE"/>
    <property type="match status" value="1"/>
</dbReference>
<dbReference type="GO" id="GO:0016829">
    <property type="term" value="F:lyase activity"/>
    <property type="evidence" value="ECO:0007669"/>
    <property type="project" value="UniProtKB-KW"/>
</dbReference>
<dbReference type="SUPFAM" id="SSF52096">
    <property type="entry name" value="ClpP/crotonase"/>
    <property type="match status" value="1"/>
</dbReference>
<evidence type="ECO:0000256" key="3">
    <source>
        <dbReference type="ARBA" id="ARBA00023239"/>
    </source>
</evidence>
<evidence type="ECO:0000256" key="2">
    <source>
        <dbReference type="ARBA" id="ARBA00023098"/>
    </source>
</evidence>
<evidence type="ECO:0000313" key="6">
    <source>
        <dbReference type="Proteomes" id="UP000469215"/>
    </source>
</evidence>
<dbReference type="Proteomes" id="UP000469215">
    <property type="component" value="Unassembled WGS sequence"/>
</dbReference>
<dbReference type="GO" id="GO:0006635">
    <property type="term" value="P:fatty acid beta-oxidation"/>
    <property type="evidence" value="ECO:0007669"/>
    <property type="project" value="TreeGrafter"/>
</dbReference>
<dbReference type="PANTHER" id="PTHR11941:SF169">
    <property type="entry name" value="(7AS)-7A-METHYL-1,5-DIOXO-2,3,5,6,7,7A-HEXAHYDRO-1H-INDENE-CARBOXYL-COA HYDROLASE"/>
    <property type="match status" value="1"/>
</dbReference>
<organism evidence="5 6">
    <name type="scientific">Brevibacterium rongguiense</name>
    <dbReference type="NCBI Taxonomy" id="2695267"/>
    <lineage>
        <taxon>Bacteria</taxon>
        <taxon>Bacillati</taxon>
        <taxon>Actinomycetota</taxon>
        <taxon>Actinomycetes</taxon>
        <taxon>Micrococcales</taxon>
        <taxon>Brevibacteriaceae</taxon>
        <taxon>Brevibacterium</taxon>
    </lineage>
</organism>
<evidence type="ECO:0000313" key="5">
    <source>
        <dbReference type="EMBL" id="MYM20599.1"/>
    </source>
</evidence>
<comment type="caution">
    <text evidence="5">The sequence shown here is derived from an EMBL/GenBank/DDBJ whole genome shotgun (WGS) entry which is preliminary data.</text>
</comment>
<name>A0A6N9H988_9MICO</name>
<accession>A0A6N9H988</accession>